<evidence type="ECO:0000313" key="1">
    <source>
        <dbReference type="EMBL" id="CAA9507524.1"/>
    </source>
</evidence>
<reference evidence="1" key="1">
    <citation type="submission" date="2020-02" db="EMBL/GenBank/DDBJ databases">
        <authorList>
            <person name="Meier V. D."/>
        </authorList>
    </citation>
    <scope>NUCLEOTIDE SEQUENCE</scope>
    <source>
        <strain evidence="1">AVDCRST_MAG67</strain>
    </source>
</reference>
<proteinExistence type="predicted"/>
<sequence>MRSTCCRAQAVFVTAVATQPLRYVAVERARLLLLMTEDASLSDVLLATFVRRR</sequence>
<name>A0A6J4SWH7_9ACTN</name>
<dbReference type="EMBL" id="CADCVQ010000101">
    <property type="protein sequence ID" value="CAA9507524.1"/>
    <property type="molecule type" value="Genomic_DNA"/>
</dbReference>
<accession>A0A6J4SWH7</accession>
<organism evidence="1">
    <name type="scientific">uncultured Solirubrobacteraceae bacterium</name>
    <dbReference type="NCBI Taxonomy" id="1162706"/>
    <lineage>
        <taxon>Bacteria</taxon>
        <taxon>Bacillati</taxon>
        <taxon>Actinomycetota</taxon>
        <taxon>Thermoleophilia</taxon>
        <taxon>Solirubrobacterales</taxon>
        <taxon>Solirubrobacteraceae</taxon>
        <taxon>environmental samples</taxon>
    </lineage>
</organism>
<gene>
    <name evidence="1" type="ORF">AVDCRST_MAG67-2526</name>
</gene>
<protein>
    <submittedName>
        <fullName evidence="1">Uncharacterized protein</fullName>
    </submittedName>
</protein>
<dbReference type="AlphaFoldDB" id="A0A6J4SWH7"/>